<protein>
    <submittedName>
        <fullName evidence="1">Toxin</fullName>
    </submittedName>
</protein>
<accession>A0A379GER0</accession>
<gene>
    <name evidence="1" type="ORF">NCTC11938_03796</name>
</gene>
<dbReference type="AlphaFoldDB" id="A0A379GER0"/>
<organism evidence="1 2">
    <name type="scientific">Proteus mirabilis</name>
    <dbReference type="NCBI Taxonomy" id="584"/>
    <lineage>
        <taxon>Bacteria</taxon>
        <taxon>Pseudomonadati</taxon>
        <taxon>Pseudomonadota</taxon>
        <taxon>Gammaproteobacteria</taxon>
        <taxon>Enterobacterales</taxon>
        <taxon>Morganellaceae</taxon>
        <taxon>Proteus</taxon>
    </lineage>
</organism>
<proteinExistence type="predicted"/>
<dbReference type="Proteomes" id="UP000254191">
    <property type="component" value="Unassembled WGS sequence"/>
</dbReference>
<reference evidence="1 2" key="1">
    <citation type="submission" date="2018-06" db="EMBL/GenBank/DDBJ databases">
        <authorList>
            <consortium name="Pathogen Informatics"/>
            <person name="Doyle S."/>
        </authorList>
    </citation>
    <scope>NUCLEOTIDE SEQUENCE [LARGE SCALE GENOMIC DNA]</scope>
    <source>
        <strain evidence="1 2">NCTC11938</strain>
    </source>
</reference>
<sequence>MVIPWGAPIAAKLASDISANGQHIAGLFLDRPMPSMSKAIESYDEYSLKKLTGQLAKKSMANSP</sequence>
<name>A0A379GER0_PROMI</name>
<dbReference type="EMBL" id="UGTS01000006">
    <property type="protein sequence ID" value="SUC39508.1"/>
    <property type="molecule type" value="Genomic_DNA"/>
</dbReference>
<evidence type="ECO:0000313" key="2">
    <source>
        <dbReference type="Proteomes" id="UP000254191"/>
    </source>
</evidence>
<evidence type="ECO:0000313" key="1">
    <source>
        <dbReference type="EMBL" id="SUC39508.1"/>
    </source>
</evidence>